<evidence type="ECO:0000313" key="2">
    <source>
        <dbReference type="Proteomes" id="UP001359485"/>
    </source>
</evidence>
<comment type="caution">
    <text evidence="1">The sequence shown here is derived from an EMBL/GenBank/DDBJ whole genome shotgun (WGS) entry which is preliminary data.</text>
</comment>
<dbReference type="EMBL" id="JAWJWF010000003">
    <property type="protein sequence ID" value="KAK6635243.1"/>
    <property type="molecule type" value="Genomic_DNA"/>
</dbReference>
<evidence type="ECO:0000313" key="1">
    <source>
        <dbReference type="EMBL" id="KAK6635243.1"/>
    </source>
</evidence>
<gene>
    <name evidence="1" type="ORF">RUM44_000494</name>
</gene>
<dbReference type="Proteomes" id="UP001359485">
    <property type="component" value="Unassembled WGS sequence"/>
</dbReference>
<reference evidence="1 2" key="1">
    <citation type="submission" date="2023-09" db="EMBL/GenBank/DDBJ databases">
        <title>Genomes of two closely related lineages of the louse Polyplax serrata with different host specificities.</title>
        <authorList>
            <person name="Martinu J."/>
            <person name="Tarabai H."/>
            <person name="Stefka J."/>
            <person name="Hypsa V."/>
        </authorList>
    </citation>
    <scope>NUCLEOTIDE SEQUENCE [LARGE SCALE GENOMIC DNA]</scope>
    <source>
        <strain evidence="1">98ZLc_SE</strain>
    </source>
</reference>
<name>A0ABR1B5L2_POLSC</name>
<keyword evidence="2" id="KW-1185">Reference proteome</keyword>
<proteinExistence type="predicted"/>
<sequence length="111" mass="12478">MQKSHPALEEWTRTSLGHWKTSITINESRDDIEERQVSEHQCWASDSSYILSPENKAAAGAAVGSLSFCLFVKCIVFTSYCRRRPPPTPTTPITVEITIVLHLGDCFKPQK</sequence>
<protein>
    <submittedName>
        <fullName evidence="1">Uncharacterized protein</fullName>
    </submittedName>
</protein>
<accession>A0ABR1B5L2</accession>
<organism evidence="1 2">
    <name type="scientific">Polyplax serrata</name>
    <name type="common">Common mouse louse</name>
    <dbReference type="NCBI Taxonomy" id="468196"/>
    <lineage>
        <taxon>Eukaryota</taxon>
        <taxon>Metazoa</taxon>
        <taxon>Ecdysozoa</taxon>
        <taxon>Arthropoda</taxon>
        <taxon>Hexapoda</taxon>
        <taxon>Insecta</taxon>
        <taxon>Pterygota</taxon>
        <taxon>Neoptera</taxon>
        <taxon>Paraneoptera</taxon>
        <taxon>Psocodea</taxon>
        <taxon>Troctomorpha</taxon>
        <taxon>Phthiraptera</taxon>
        <taxon>Anoplura</taxon>
        <taxon>Polyplacidae</taxon>
        <taxon>Polyplax</taxon>
    </lineage>
</organism>